<dbReference type="EMBL" id="JAMZFV010000009">
    <property type="protein sequence ID" value="MCP1110075.1"/>
    <property type="molecule type" value="Genomic_DNA"/>
</dbReference>
<evidence type="ECO:0000256" key="9">
    <source>
        <dbReference type="ARBA" id="ARBA00023136"/>
    </source>
</evidence>
<evidence type="ECO:0000256" key="3">
    <source>
        <dbReference type="ARBA" id="ARBA00022516"/>
    </source>
</evidence>
<evidence type="ECO:0000259" key="14">
    <source>
        <dbReference type="PROSITE" id="PS50035"/>
    </source>
</evidence>
<keyword evidence="11" id="KW-1208">Phospholipid metabolism</keyword>
<evidence type="ECO:0000256" key="12">
    <source>
        <dbReference type="NCBIfam" id="TIGR04265"/>
    </source>
</evidence>
<keyword evidence="16" id="KW-1185">Reference proteome</keyword>
<evidence type="ECO:0000256" key="10">
    <source>
        <dbReference type="ARBA" id="ARBA00023209"/>
    </source>
</evidence>
<dbReference type="Pfam" id="PF13396">
    <property type="entry name" value="PLDc_N"/>
    <property type="match status" value="1"/>
</dbReference>
<dbReference type="CDD" id="cd09160">
    <property type="entry name" value="PLDc_SMU_988_like_2"/>
    <property type="match status" value="1"/>
</dbReference>
<evidence type="ECO:0000256" key="7">
    <source>
        <dbReference type="ARBA" id="ARBA00022989"/>
    </source>
</evidence>
<dbReference type="Proteomes" id="UP001523565">
    <property type="component" value="Unassembled WGS sequence"/>
</dbReference>
<evidence type="ECO:0000256" key="4">
    <source>
        <dbReference type="ARBA" id="ARBA00022679"/>
    </source>
</evidence>
<feature type="domain" description="PLD phosphodiesterase" evidence="14">
    <location>
        <begin position="254"/>
        <end position="281"/>
    </location>
</feature>
<keyword evidence="4" id="KW-0808">Transferase</keyword>
<dbReference type="SMART" id="SM00155">
    <property type="entry name" value="PLDc"/>
    <property type="match status" value="2"/>
</dbReference>
<proteinExistence type="predicted"/>
<dbReference type="NCBIfam" id="TIGR04265">
    <property type="entry name" value="bac_cardiolipin"/>
    <property type="match status" value="1"/>
</dbReference>
<organism evidence="15 16">
    <name type="scientific">Ohessyouella blattaphilus</name>
    <dbReference type="NCBI Taxonomy" id="2949333"/>
    <lineage>
        <taxon>Bacteria</taxon>
        <taxon>Bacillati</taxon>
        <taxon>Bacillota</taxon>
        <taxon>Clostridia</taxon>
        <taxon>Lachnospirales</taxon>
        <taxon>Lachnospiraceae</taxon>
        <taxon>Ohessyouella</taxon>
    </lineage>
</organism>
<keyword evidence="7 13" id="KW-1133">Transmembrane helix</keyword>
<keyword evidence="3" id="KW-0444">Lipid biosynthesis</keyword>
<feature type="transmembrane region" description="Helical" evidence="13">
    <location>
        <begin position="78"/>
        <end position="96"/>
    </location>
</feature>
<dbReference type="CDD" id="cd09154">
    <property type="entry name" value="PLDc_SMU_988_like_1"/>
    <property type="match status" value="1"/>
</dbReference>
<evidence type="ECO:0000256" key="13">
    <source>
        <dbReference type="SAM" id="Phobius"/>
    </source>
</evidence>
<evidence type="ECO:0000256" key="8">
    <source>
        <dbReference type="ARBA" id="ARBA00023098"/>
    </source>
</evidence>
<protein>
    <recommendedName>
        <fullName evidence="12">Cardiolipin synthase</fullName>
        <ecNumber evidence="12">2.7.8.-</ecNumber>
    </recommendedName>
</protein>
<evidence type="ECO:0000313" key="15">
    <source>
        <dbReference type="EMBL" id="MCP1110075.1"/>
    </source>
</evidence>
<reference evidence="15 16" key="1">
    <citation type="journal article" date="2022" name="Genome Biol. Evol.">
        <title>Host diet, physiology and behaviors set the stage for Lachnospiraceae cladogenesis.</title>
        <authorList>
            <person name="Vera-Ponce De Leon A."/>
            <person name="Schneider M."/>
            <person name="Jahnes B.C."/>
            <person name="Sadowski V."/>
            <person name="Camuy-Velez L.A."/>
            <person name="Duan J."/>
            <person name="Sabree Z.L."/>
        </authorList>
    </citation>
    <scope>NUCLEOTIDE SEQUENCE [LARGE SCALE GENOMIC DNA]</scope>
    <source>
        <strain evidence="15 16">PAL227</strain>
    </source>
</reference>
<evidence type="ECO:0000256" key="11">
    <source>
        <dbReference type="ARBA" id="ARBA00023264"/>
    </source>
</evidence>
<feature type="transmembrane region" description="Helical" evidence="13">
    <location>
        <begin position="49"/>
        <end position="66"/>
    </location>
</feature>
<keyword evidence="9 13" id="KW-0472">Membrane</keyword>
<keyword evidence="2" id="KW-1003">Cell membrane</keyword>
<dbReference type="Gene3D" id="3.30.870.10">
    <property type="entry name" value="Endonuclease Chain A"/>
    <property type="match status" value="2"/>
</dbReference>
<feature type="transmembrane region" description="Helical" evidence="13">
    <location>
        <begin position="21"/>
        <end position="43"/>
    </location>
</feature>
<dbReference type="InterPro" id="IPR022924">
    <property type="entry name" value="Cardiolipin_synthase"/>
</dbReference>
<keyword evidence="10" id="KW-0594">Phospholipid biosynthesis</keyword>
<feature type="domain" description="PLD phosphodiesterase" evidence="14">
    <location>
        <begin position="433"/>
        <end position="460"/>
    </location>
</feature>
<keyword evidence="6" id="KW-0677">Repeat</keyword>
<name>A0ABT1EHA0_9FIRM</name>
<dbReference type="InterPro" id="IPR027379">
    <property type="entry name" value="CLS_N"/>
</dbReference>
<evidence type="ECO:0000256" key="5">
    <source>
        <dbReference type="ARBA" id="ARBA00022692"/>
    </source>
</evidence>
<gene>
    <name evidence="15" type="primary">cls</name>
    <name evidence="15" type="ORF">NK118_07405</name>
</gene>
<dbReference type="PROSITE" id="PS50035">
    <property type="entry name" value="PLD"/>
    <property type="match status" value="2"/>
</dbReference>
<dbReference type="InterPro" id="IPR025202">
    <property type="entry name" value="PLD-like_dom"/>
</dbReference>
<comment type="subcellular location">
    <subcellularLocation>
        <location evidence="1">Cell membrane</location>
        <topology evidence="1">Multi-pass membrane protein</topology>
    </subcellularLocation>
</comment>
<accession>A0ABT1EHA0</accession>
<keyword evidence="5 13" id="KW-0812">Transmembrane</keyword>
<dbReference type="InterPro" id="IPR001736">
    <property type="entry name" value="PLipase_D/transphosphatidylase"/>
</dbReference>
<dbReference type="Pfam" id="PF13091">
    <property type="entry name" value="PLDc_2"/>
    <property type="match status" value="2"/>
</dbReference>
<dbReference type="PANTHER" id="PTHR21248">
    <property type="entry name" value="CARDIOLIPIN SYNTHASE"/>
    <property type="match status" value="1"/>
</dbReference>
<dbReference type="RefSeq" id="WP_262068957.1">
    <property type="nucleotide sequence ID" value="NZ_JAMXOC010000009.1"/>
</dbReference>
<dbReference type="SUPFAM" id="SSF56024">
    <property type="entry name" value="Phospholipase D/nuclease"/>
    <property type="match status" value="2"/>
</dbReference>
<evidence type="ECO:0000256" key="1">
    <source>
        <dbReference type="ARBA" id="ARBA00004651"/>
    </source>
</evidence>
<dbReference type="EC" id="2.7.8.-" evidence="12"/>
<keyword evidence="8" id="KW-0443">Lipid metabolism</keyword>
<comment type="caution">
    <text evidence="15">The sequence shown here is derived from an EMBL/GenBank/DDBJ whole genome shotgun (WGS) entry which is preliminary data.</text>
</comment>
<sequence>MKVQETQTRAKKGITRVIFSRIGIIAALLIVQILILVGSVYYLREFLPLIYGLIIVIEAFAIVHLINSPGNPAFKMTWVLLILVFPVVGVLFYLFTKMQPGTYRISNRLAVIHLETRKYLSQDTEAVGEMWENKPANTLLAHYLYKQVGYPTYKNTEVKYFPNGETKFEEMKIRLREAKKFIFLEYFIITEGLMWDTILDILKKKVAEGVEVRVLYDGMGTLTTLPWHYNRELEACGIKCHVVGKLTPFLSSIQNNRDHRKILVIDGKYGFTGGINLADEYINHINRFGYWKDTAAMFTGEAVNSFTTMFLEMWELTSGVEEKYDKYLLPRQKGWQRSSGYVIPYGDTPFDNENVGEEVYFHIINHAKKYVHIMTPYLILDNEMITTLTRASKSGIEVIIMMPHVPDKWYAYAVAKTYYKELITAGVQIYEFNPGFVHAKIFVSDDDTATVGTVNLDYRGLYLHFECGAFIYDHPEVLRIEDDFQDTLKRCHKVSLIEVDKRNVFRILVGKVLRLLAPLM</sequence>
<dbReference type="PANTHER" id="PTHR21248:SF22">
    <property type="entry name" value="PHOSPHOLIPASE D"/>
    <property type="match status" value="1"/>
</dbReference>
<evidence type="ECO:0000256" key="6">
    <source>
        <dbReference type="ARBA" id="ARBA00022737"/>
    </source>
</evidence>
<evidence type="ECO:0000313" key="16">
    <source>
        <dbReference type="Proteomes" id="UP001523565"/>
    </source>
</evidence>
<evidence type="ECO:0000256" key="2">
    <source>
        <dbReference type="ARBA" id="ARBA00022475"/>
    </source>
</evidence>